<dbReference type="GO" id="GO:0017000">
    <property type="term" value="P:antibiotic biosynthetic process"/>
    <property type="evidence" value="ECO:0007669"/>
    <property type="project" value="InterPro"/>
</dbReference>
<evidence type="ECO:0000256" key="7">
    <source>
        <dbReference type="SAM" id="SignalP"/>
    </source>
</evidence>
<dbReference type="SUPFAM" id="SSF56235">
    <property type="entry name" value="N-terminal nucleophile aminohydrolases (Ntn hydrolases)"/>
    <property type="match status" value="1"/>
</dbReference>
<dbReference type="RefSeq" id="WP_211366264.1">
    <property type="nucleotide sequence ID" value="NZ_BAAAFY010000001.1"/>
</dbReference>
<reference evidence="8 9" key="1">
    <citation type="journal article" date="2013" name="Stand. Genomic Sci.">
        <title>Genomic Encyclopedia of Type Strains, Phase I: The one thousand microbial genomes (KMG-I) project.</title>
        <authorList>
            <person name="Kyrpides N.C."/>
            <person name="Woyke T."/>
            <person name="Eisen J.A."/>
            <person name="Garrity G."/>
            <person name="Lilburn T.G."/>
            <person name="Beck B.J."/>
            <person name="Whitman W.B."/>
            <person name="Hugenholtz P."/>
            <person name="Klenk H.P."/>
        </authorList>
    </citation>
    <scope>NUCLEOTIDE SEQUENCE [LARGE SCALE GENOMIC DNA]</scope>
    <source>
        <strain evidence="8 9">DSM 13484</strain>
    </source>
</reference>
<dbReference type="Pfam" id="PF01804">
    <property type="entry name" value="Penicil_amidase"/>
    <property type="match status" value="1"/>
</dbReference>
<keyword evidence="6" id="KW-0479">Metal-binding</keyword>
<protein>
    <submittedName>
        <fullName evidence="8">Acyl-homoserine-lactone acylase</fullName>
    </submittedName>
</protein>
<dbReference type="GO" id="GO:0046872">
    <property type="term" value="F:metal ion binding"/>
    <property type="evidence" value="ECO:0007669"/>
    <property type="project" value="UniProtKB-KW"/>
</dbReference>
<dbReference type="EMBL" id="VLLG01000003">
    <property type="protein sequence ID" value="TWI89307.1"/>
    <property type="molecule type" value="Genomic_DNA"/>
</dbReference>
<dbReference type="Gene3D" id="1.10.1400.10">
    <property type="match status" value="1"/>
</dbReference>
<evidence type="ECO:0000313" key="9">
    <source>
        <dbReference type="Proteomes" id="UP000316778"/>
    </source>
</evidence>
<dbReference type="Gene3D" id="3.60.20.10">
    <property type="entry name" value="Glutamine Phosphoribosylpyrophosphate, subunit 1, domain 1"/>
    <property type="match status" value="1"/>
</dbReference>
<dbReference type="PIRSF" id="PIRSF001227">
    <property type="entry name" value="Pen_acylase"/>
    <property type="match status" value="1"/>
</dbReference>
<gene>
    <name evidence="8" type="ORF">LX66_3403</name>
</gene>
<feature type="binding site" evidence="6">
    <location>
        <position position="246"/>
    </location>
    <ligand>
        <name>Ca(2+)</name>
        <dbReference type="ChEBI" id="CHEBI:29108"/>
    </ligand>
</feature>
<keyword evidence="2 7" id="KW-0732">Signal</keyword>
<dbReference type="AlphaFoldDB" id="A0A562T6Y6"/>
<evidence type="ECO:0000313" key="8">
    <source>
        <dbReference type="EMBL" id="TWI89307.1"/>
    </source>
</evidence>
<dbReference type="InterPro" id="IPR043146">
    <property type="entry name" value="Penicillin_amidase_N_B-knob"/>
</dbReference>
<dbReference type="Gene3D" id="2.30.120.10">
    <property type="match status" value="1"/>
</dbReference>
<evidence type="ECO:0000256" key="3">
    <source>
        <dbReference type="ARBA" id="ARBA00022801"/>
    </source>
</evidence>
<accession>A0A562T6Y6</accession>
<feature type="chain" id="PRO_5021830441" evidence="7">
    <location>
        <begin position="22"/>
        <end position="684"/>
    </location>
</feature>
<sequence length="684" mass="76413">MRLHKSMPVALLCLLAHTSYAQQEKPEILWDTYGVPHVYAGNMADMYYGFGWAQMHNHANLVLQLYGQARGRAAEYWGEEQVQMDQLIHLFNIPELARQHYAQQEPAFKACIDAFVKGVNAYAAAHPEAIGPALKQVLPVTAIDVMAHGLRVLYIQFLAPDDIEEALQLGSRGSNAIAIGPSRSADGHAMLVANPHLPWGNLYLFFEAQLSAPGYHAYGATLIGVPVLAIAFNDHLGWTHTVNPLDAVDRYELKMQDSSTYLLDNEKVPFRQRTVSLKVKQGDGSIREQSLTLKYARQGPVITGKNGEACAVRIAGMADRPHLMLQWHEMGKAANRAQFEAALQRMQLPMFNVVYADDAGNISYLFAGNIPVRPQGDWEFWQQMIDGSKSAYIWQKTHPYRDLPQLLNPPTGFLQNANDPPWTCTYPPLLRPADYPPYMAPVYMYQRQQRAVNMIRSDSSITFDELVSYKLSTRMGAADRFLDDLLEAVRRYPDTAAVRAAAVLEQWDRMADSASTGAVLFTKWFDKLPQSMYKIPWSPDNPVETPDGLKDPKAAVQLLADAAAEVQAGYGRLDVPWGQAARFRVNGYDYAGNGGPGHYGIFRVIDYRPGRDKKYTAVAGDSYVAIVSFGKKVKAKVLLSYGNATQPGSRHSGDQLQLLSAKELRTPWLEREAVLQHLEEKEVL</sequence>
<keyword evidence="6" id="KW-0106">Calcium</keyword>
<organism evidence="8 9">
    <name type="scientific">Chitinophaga japonensis</name>
    <name type="common">Flexibacter japonensis</name>
    <dbReference type="NCBI Taxonomy" id="104662"/>
    <lineage>
        <taxon>Bacteria</taxon>
        <taxon>Pseudomonadati</taxon>
        <taxon>Bacteroidota</taxon>
        <taxon>Chitinophagia</taxon>
        <taxon>Chitinophagales</taxon>
        <taxon>Chitinophagaceae</taxon>
        <taxon>Chitinophaga</taxon>
    </lineage>
</organism>
<proteinExistence type="inferred from homology"/>
<evidence type="ECO:0000256" key="6">
    <source>
        <dbReference type="PIRSR" id="PIRSR001227-2"/>
    </source>
</evidence>
<dbReference type="InterPro" id="IPR043147">
    <property type="entry name" value="Penicillin_amidase_A-knob"/>
</dbReference>
<dbReference type="Gene3D" id="1.10.439.10">
    <property type="entry name" value="Penicillin Amidohydrolase, domain 1"/>
    <property type="match status" value="1"/>
</dbReference>
<name>A0A562T6Y6_CHIJA</name>
<comment type="cofactor">
    <cofactor evidence="6">
        <name>Ca(2+)</name>
        <dbReference type="ChEBI" id="CHEBI:29108"/>
    </cofactor>
    <text evidence="6">Binds 1 Ca(2+) ion per dimer.</text>
</comment>
<keyword evidence="9" id="KW-1185">Reference proteome</keyword>
<feature type="active site" description="Nucleophile" evidence="5">
    <location>
        <position position="174"/>
    </location>
</feature>
<dbReference type="InterPro" id="IPR002692">
    <property type="entry name" value="S45"/>
</dbReference>
<evidence type="ECO:0000256" key="1">
    <source>
        <dbReference type="ARBA" id="ARBA00006586"/>
    </source>
</evidence>
<dbReference type="GO" id="GO:0016811">
    <property type="term" value="F:hydrolase activity, acting on carbon-nitrogen (but not peptide) bonds, in linear amides"/>
    <property type="evidence" value="ECO:0007669"/>
    <property type="project" value="InterPro"/>
</dbReference>
<evidence type="ECO:0000256" key="4">
    <source>
        <dbReference type="ARBA" id="ARBA00023145"/>
    </source>
</evidence>
<evidence type="ECO:0000256" key="2">
    <source>
        <dbReference type="ARBA" id="ARBA00022729"/>
    </source>
</evidence>
<evidence type="ECO:0000256" key="5">
    <source>
        <dbReference type="PIRSR" id="PIRSR001227-1"/>
    </source>
</evidence>
<keyword evidence="3" id="KW-0378">Hydrolase</keyword>
<dbReference type="Proteomes" id="UP000316778">
    <property type="component" value="Unassembled WGS sequence"/>
</dbReference>
<feature type="binding site" evidence="6">
    <location>
        <position position="248"/>
    </location>
    <ligand>
        <name>Ca(2+)</name>
        <dbReference type="ChEBI" id="CHEBI:29108"/>
    </ligand>
</feature>
<dbReference type="InterPro" id="IPR029055">
    <property type="entry name" value="Ntn_hydrolases_N"/>
</dbReference>
<dbReference type="CDD" id="cd01936">
    <property type="entry name" value="Ntn_CA"/>
    <property type="match status" value="1"/>
</dbReference>
<feature type="signal peptide" evidence="7">
    <location>
        <begin position="1"/>
        <end position="21"/>
    </location>
</feature>
<feature type="binding site" evidence="6">
    <location>
        <position position="249"/>
    </location>
    <ligand>
        <name>Ca(2+)</name>
        <dbReference type="ChEBI" id="CHEBI:29108"/>
    </ligand>
</feature>
<dbReference type="PANTHER" id="PTHR34218">
    <property type="entry name" value="PEPTIDASE S45 PENICILLIN AMIDASE"/>
    <property type="match status" value="1"/>
</dbReference>
<dbReference type="PANTHER" id="PTHR34218:SF3">
    <property type="entry name" value="ACYL-HOMOSERINE LACTONE ACYLASE PVDQ"/>
    <property type="match status" value="1"/>
</dbReference>
<dbReference type="InterPro" id="IPR014395">
    <property type="entry name" value="Pen/GL7ACA/AHL_acylase"/>
</dbReference>
<comment type="caution">
    <text evidence="8">The sequence shown here is derived from an EMBL/GenBank/DDBJ whole genome shotgun (WGS) entry which is preliminary data.</text>
</comment>
<keyword evidence="4" id="KW-0865">Zymogen</keyword>
<dbReference type="InterPro" id="IPR023343">
    <property type="entry name" value="Penicillin_amidase_dom1"/>
</dbReference>
<comment type="similarity">
    <text evidence="1">Belongs to the peptidase S45 family.</text>
</comment>